<comment type="cofactor">
    <cofactor evidence="1">
        <name>thiamine diphosphate</name>
        <dbReference type="ChEBI" id="CHEBI:58937"/>
    </cofactor>
</comment>
<evidence type="ECO:0000259" key="4">
    <source>
        <dbReference type="Pfam" id="PF00676"/>
    </source>
</evidence>
<dbReference type="InterPro" id="IPR029061">
    <property type="entry name" value="THDP-binding"/>
</dbReference>
<evidence type="ECO:0000313" key="6">
    <source>
        <dbReference type="Proteomes" id="UP000749311"/>
    </source>
</evidence>
<dbReference type="PANTHER" id="PTHR11516">
    <property type="entry name" value="PYRUVATE DEHYDROGENASE E1 COMPONENT, ALPHA SUBUNIT BACTERIAL AND ORGANELLAR"/>
    <property type="match status" value="1"/>
</dbReference>
<keyword evidence="3" id="KW-0786">Thiamine pyrophosphate</keyword>
<keyword evidence="2 5" id="KW-0560">Oxidoreductase</keyword>
<dbReference type="InterPro" id="IPR001017">
    <property type="entry name" value="DH_E1"/>
</dbReference>
<dbReference type="PANTHER" id="PTHR11516:SF60">
    <property type="entry name" value="PYRUVATE DEHYDROGENASE E1 COMPONENT SUBUNIT ALPHA"/>
    <property type="match status" value="1"/>
</dbReference>
<keyword evidence="6" id="KW-1185">Reference proteome</keyword>
<name>A0ABX0SJH2_9ACTN</name>
<evidence type="ECO:0000256" key="3">
    <source>
        <dbReference type="ARBA" id="ARBA00023052"/>
    </source>
</evidence>
<dbReference type="SUPFAM" id="SSF52518">
    <property type="entry name" value="Thiamin diphosphate-binding fold (THDP-binding)"/>
    <property type="match status" value="1"/>
</dbReference>
<comment type="caution">
    <text evidence="5">The sequence shown here is derived from an EMBL/GenBank/DDBJ whole genome shotgun (WGS) entry which is preliminary data.</text>
</comment>
<proteinExistence type="predicted"/>
<dbReference type="RefSeq" id="WP_167166136.1">
    <property type="nucleotide sequence ID" value="NZ_BAAAOO010000015.1"/>
</dbReference>
<protein>
    <submittedName>
        <fullName evidence="5">Pyruvate dehydrogenase E1 component alpha subunit</fullName>
        <ecNumber evidence="5">1.2.4.1</ecNumber>
    </submittedName>
</protein>
<dbReference type="Proteomes" id="UP000749311">
    <property type="component" value="Unassembled WGS sequence"/>
</dbReference>
<dbReference type="GO" id="GO:0004739">
    <property type="term" value="F:pyruvate dehydrogenase (acetyl-transferring) activity"/>
    <property type="evidence" value="ECO:0007669"/>
    <property type="project" value="UniProtKB-EC"/>
</dbReference>
<dbReference type="EMBL" id="JAAMOZ010000001">
    <property type="protein sequence ID" value="NIH56871.1"/>
    <property type="molecule type" value="Genomic_DNA"/>
</dbReference>
<dbReference type="Gene3D" id="3.40.50.970">
    <property type="match status" value="1"/>
</dbReference>
<evidence type="ECO:0000256" key="2">
    <source>
        <dbReference type="ARBA" id="ARBA00023002"/>
    </source>
</evidence>
<dbReference type="Pfam" id="PF00676">
    <property type="entry name" value="E1_dh"/>
    <property type="match status" value="1"/>
</dbReference>
<sequence>MTTAIRPPIGLDPGLLSRDDLLRAYRTMRVIREFEERVHKEFATGEIPGFVHLYAGEEAVATGVCDVLKPNDYIASTHRGHGHALAKGCDVKGMMAEIYGKATGLCHGKGGSMHIADIDTGMLGANGIVGGGPPLVCGVGLTSKVLKTHQVGISFTGDGGSNQGTFLESLNLASVWDLPVVFIIENNGYAESTSNQFHQKGIDVARRAEAFGMPGMIVNGQDYFEVREAAQVAIDRARSGGGPSLLECKTVRYYGHFEGDQQKYREPGEVERARAERDPLVIFEKRVTSAGILPADQFRMVDAEVLALIEESVIEAKAAPQPTLESLLDDVYVSY</sequence>
<reference evidence="5 6" key="1">
    <citation type="submission" date="2020-02" db="EMBL/GenBank/DDBJ databases">
        <title>Sequencing the genomes of 1000 actinobacteria strains.</title>
        <authorList>
            <person name="Klenk H.-P."/>
        </authorList>
    </citation>
    <scope>NUCLEOTIDE SEQUENCE [LARGE SCALE GENOMIC DNA]</scope>
    <source>
        <strain evidence="5 6">DSM 19609</strain>
    </source>
</reference>
<evidence type="ECO:0000313" key="5">
    <source>
        <dbReference type="EMBL" id="NIH56871.1"/>
    </source>
</evidence>
<evidence type="ECO:0000256" key="1">
    <source>
        <dbReference type="ARBA" id="ARBA00001964"/>
    </source>
</evidence>
<keyword evidence="5" id="KW-0670">Pyruvate</keyword>
<feature type="domain" description="Dehydrogenase E1 component" evidence="4">
    <location>
        <begin position="27"/>
        <end position="324"/>
    </location>
</feature>
<dbReference type="CDD" id="cd02000">
    <property type="entry name" value="TPP_E1_PDC_ADC_BCADC"/>
    <property type="match status" value="1"/>
</dbReference>
<dbReference type="InterPro" id="IPR050642">
    <property type="entry name" value="PDH_E1_Alpha_Subunit"/>
</dbReference>
<organism evidence="5 6">
    <name type="scientific">Brooklawnia cerclae</name>
    <dbReference type="NCBI Taxonomy" id="349934"/>
    <lineage>
        <taxon>Bacteria</taxon>
        <taxon>Bacillati</taxon>
        <taxon>Actinomycetota</taxon>
        <taxon>Actinomycetes</taxon>
        <taxon>Propionibacteriales</taxon>
        <taxon>Propionibacteriaceae</taxon>
        <taxon>Brooklawnia</taxon>
    </lineage>
</organism>
<dbReference type="EC" id="1.2.4.1" evidence="5"/>
<gene>
    <name evidence="5" type="ORF">FB473_001516</name>
</gene>
<accession>A0ABX0SJH2</accession>